<name>A0AAU8LT33_9BACT</name>
<dbReference type="KEGG" id="eaj:Q3M24_18130"/>
<feature type="region of interest" description="Disordered" evidence="11">
    <location>
        <begin position="1"/>
        <end position="30"/>
    </location>
</feature>
<accession>A0AAU8LT33</accession>
<comment type="catalytic activity">
    <reaction evidence="9">
        <text>ATP + H2O = ADP + phosphate + H(+)</text>
        <dbReference type="Rhea" id="RHEA:13065"/>
        <dbReference type="ChEBI" id="CHEBI:15377"/>
        <dbReference type="ChEBI" id="CHEBI:15378"/>
        <dbReference type="ChEBI" id="CHEBI:30616"/>
        <dbReference type="ChEBI" id="CHEBI:43474"/>
        <dbReference type="ChEBI" id="CHEBI:456216"/>
        <dbReference type="EC" id="5.6.2.4"/>
    </reaction>
</comment>
<dbReference type="SUPFAM" id="SSF52540">
    <property type="entry name" value="P-loop containing nucleoside triphosphate hydrolases"/>
    <property type="match status" value="1"/>
</dbReference>
<proteinExistence type="inferred from homology"/>
<keyword evidence="3 10" id="KW-0378">Hydrolase</keyword>
<evidence type="ECO:0000256" key="5">
    <source>
        <dbReference type="ARBA" id="ARBA00022840"/>
    </source>
</evidence>
<evidence type="ECO:0000256" key="1">
    <source>
        <dbReference type="ARBA" id="ARBA00009922"/>
    </source>
</evidence>
<dbReference type="PROSITE" id="PS51217">
    <property type="entry name" value="UVRD_HELICASE_CTER"/>
    <property type="match status" value="1"/>
</dbReference>
<dbReference type="GO" id="GO:0000725">
    <property type="term" value="P:recombinational repair"/>
    <property type="evidence" value="ECO:0007669"/>
    <property type="project" value="TreeGrafter"/>
</dbReference>
<dbReference type="InterPro" id="IPR014017">
    <property type="entry name" value="DNA_helicase_UvrD-like_C"/>
</dbReference>
<evidence type="ECO:0000256" key="9">
    <source>
        <dbReference type="ARBA" id="ARBA00048988"/>
    </source>
</evidence>
<sequence>MKQNIFLNNPTAQAEPSEQKKQGGAVETESLNPSQYRAVTHDEGPVLVIAGAGSGKTRTLVHRMAWLLDQGVPPEAILLLTFTRRAAQEMLHRAARISGQSCTRVVGGTFHATANMLLRRYGHHLGFGAGFTIIDRGDAEGVVNLLRNSLGLAGAGKRFPSKRVILNLISGAINKSVNLEDLIFDTQGHLVEFSDDILRIRKDYEEFKLNNALMDYDDLLVNWQRLLSESTLARGEIASQFRYILVDEYQDTNLIQAQIVLLLAYGHDNVMVVGDDAQSIYSFRGADFYNIMRFPEQFPGADIIKLEQNYRSVQPVLALTNAIIAQAQEKYTKELFSEIKGGKKPILYPARNEAGEARFIVEKVKELVEAGTPSKEIAVLFRSGFHSYKLEMELAAHSLDFEKRGGMKLTEASHIKDVLSFLRVLINNWDNLSWNRILLQLDKVGPKTAQKILDTITAEDKPIQALGKYKTTAKWLGALRKLADAMAAMDRLDLTPSAIFDIVMEYYEPIFERIYHDDYPKRKRDLDQLKALIGGYGDLQSFVDDTALDPPESTPGAVEATPDKLILSTIHSAKGLEWDTVFVIGLAEGRFPHQKTIPGEQWEEERRLLYVAATRAKKQLYLTYPRTIMTPDRKFLNVVMSPFIREINPGLYVNKDAKPDYGQDFIAYRGNPDGVLPDPPSRKKETVSARTEFTKGMAVRHPFFGVGKIKDIPAPRRIEVRFDRHGDKLLHLDYAKLEIL</sequence>
<comment type="similarity">
    <text evidence="1">Belongs to the helicase family. UvrD subfamily.</text>
</comment>
<evidence type="ECO:0000259" key="13">
    <source>
        <dbReference type="PROSITE" id="PS51217"/>
    </source>
</evidence>
<reference evidence="14" key="1">
    <citation type="journal article" date="2024" name="Syst. Appl. Microbiol.">
        <title>First single-strain enrichments of Electrothrix cable bacteria, description of E. aestuarii sp. nov. and E. rattekaaiensis sp. nov., and proposal of a cable bacteria taxonomy following the rules of the SeqCode.</title>
        <authorList>
            <person name="Plum-Jensen L.E."/>
            <person name="Schramm A."/>
            <person name="Marshall I.P.G."/>
        </authorList>
    </citation>
    <scope>NUCLEOTIDE SEQUENCE</scope>
    <source>
        <strain evidence="14">Rat1</strain>
    </source>
</reference>
<dbReference type="Gene3D" id="3.40.50.300">
    <property type="entry name" value="P-loop containing nucleotide triphosphate hydrolases"/>
    <property type="match status" value="2"/>
</dbReference>
<dbReference type="EMBL" id="CP159373">
    <property type="protein sequence ID" value="XCN72202.1"/>
    <property type="molecule type" value="Genomic_DNA"/>
</dbReference>
<keyword evidence="5 10" id="KW-0067">ATP-binding</keyword>
<dbReference type="Pfam" id="PF13361">
    <property type="entry name" value="UvrD_C"/>
    <property type="match status" value="1"/>
</dbReference>
<dbReference type="GO" id="GO:0043138">
    <property type="term" value="F:3'-5' DNA helicase activity"/>
    <property type="evidence" value="ECO:0007669"/>
    <property type="project" value="UniProtKB-EC"/>
</dbReference>
<feature type="binding site" evidence="10">
    <location>
        <begin position="50"/>
        <end position="57"/>
    </location>
    <ligand>
        <name>ATP</name>
        <dbReference type="ChEBI" id="CHEBI:30616"/>
    </ligand>
</feature>
<evidence type="ECO:0000256" key="2">
    <source>
        <dbReference type="ARBA" id="ARBA00022741"/>
    </source>
</evidence>
<dbReference type="Gene3D" id="1.10.10.160">
    <property type="match status" value="1"/>
</dbReference>
<dbReference type="InterPro" id="IPR027417">
    <property type="entry name" value="P-loop_NTPase"/>
</dbReference>
<keyword evidence="2 10" id="KW-0547">Nucleotide-binding</keyword>
<dbReference type="PANTHER" id="PTHR11070">
    <property type="entry name" value="UVRD / RECB / PCRA DNA HELICASE FAMILY MEMBER"/>
    <property type="match status" value="1"/>
</dbReference>
<evidence type="ECO:0000259" key="12">
    <source>
        <dbReference type="PROSITE" id="PS51198"/>
    </source>
</evidence>
<evidence type="ECO:0000256" key="3">
    <source>
        <dbReference type="ARBA" id="ARBA00022801"/>
    </source>
</evidence>
<dbReference type="PANTHER" id="PTHR11070:SF3">
    <property type="entry name" value="DNA 3'-5' HELICASE"/>
    <property type="match status" value="1"/>
</dbReference>
<dbReference type="Pfam" id="PF00580">
    <property type="entry name" value="UvrD-helicase"/>
    <property type="match status" value="1"/>
</dbReference>
<dbReference type="AlphaFoldDB" id="A0AAU8LT33"/>
<organism evidence="14">
    <name type="scientific">Candidatus Electrothrix aestuarii</name>
    <dbReference type="NCBI Taxonomy" id="3062594"/>
    <lineage>
        <taxon>Bacteria</taxon>
        <taxon>Pseudomonadati</taxon>
        <taxon>Thermodesulfobacteriota</taxon>
        <taxon>Desulfobulbia</taxon>
        <taxon>Desulfobulbales</taxon>
        <taxon>Desulfobulbaceae</taxon>
        <taxon>Candidatus Electrothrix</taxon>
    </lineage>
</organism>
<comment type="catalytic activity">
    <reaction evidence="7">
        <text>Couples ATP hydrolysis with the unwinding of duplex DNA by translocating in the 3'-5' direction.</text>
        <dbReference type="EC" id="5.6.2.4"/>
    </reaction>
</comment>
<evidence type="ECO:0000256" key="7">
    <source>
        <dbReference type="ARBA" id="ARBA00034617"/>
    </source>
</evidence>
<dbReference type="GO" id="GO:0005829">
    <property type="term" value="C:cytosol"/>
    <property type="evidence" value="ECO:0007669"/>
    <property type="project" value="TreeGrafter"/>
</dbReference>
<dbReference type="InterPro" id="IPR000212">
    <property type="entry name" value="DNA_helicase_UvrD/REP"/>
</dbReference>
<evidence type="ECO:0000256" key="8">
    <source>
        <dbReference type="ARBA" id="ARBA00034808"/>
    </source>
</evidence>
<evidence type="ECO:0000256" key="11">
    <source>
        <dbReference type="SAM" id="MobiDB-lite"/>
    </source>
</evidence>
<reference evidence="14" key="2">
    <citation type="submission" date="2024-06" db="EMBL/GenBank/DDBJ databases">
        <authorList>
            <person name="Plum-Jensen L.E."/>
            <person name="Schramm A."/>
            <person name="Marshall I.P.G."/>
        </authorList>
    </citation>
    <scope>NUCLEOTIDE SEQUENCE</scope>
    <source>
        <strain evidence="14">Rat1</strain>
    </source>
</reference>
<dbReference type="CDD" id="cd18807">
    <property type="entry name" value="SF1_C_UvrD"/>
    <property type="match status" value="1"/>
</dbReference>
<protein>
    <recommendedName>
        <fullName evidence="8">DNA 3'-5' helicase</fullName>
        <ecNumber evidence="8">5.6.2.4</ecNumber>
    </recommendedName>
</protein>
<dbReference type="GO" id="GO:0016787">
    <property type="term" value="F:hydrolase activity"/>
    <property type="evidence" value="ECO:0007669"/>
    <property type="project" value="UniProtKB-UniRule"/>
</dbReference>
<dbReference type="Gene3D" id="1.10.486.10">
    <property type="entry name" value="PCRA, domain 4"/>
    <property type="match status" value="1"/>
</dbReference>
<keyword evidence="6" id="KW-0413">Isomerase</keyword>
<dbReference type="InterPro" id="IPR014016">
    <property type="entry name" value="UvrD-like_ATP-bd"/>
</dbReference>
<feature type="domain" description="UvrD-like helicase C-terminal" evidence="13">
    <location>
        <begin position="314"/>
        <end position="575"/>
    </location>
</feature>
<evidence type="ECO:0000256" key="6">
    <source>
        <dbReference type="ARBA" id="ARBA00023235"/>
    </source>
</evidence>
<evidence type="ECO:0000313" key="14">
    <source>
        <dbReference type="EMBL" id="XCN72202.1"/>
    </source>
</evidence>
<dbReference type="EC" id="5.6.2.4" evidence="8"/>
<feature type="domain" description="UvrD-like helicase ATP-binding" evidence="12">
    <location>
        <begin position="29"/>
        <end position="313"/>
    </location>
</feature>
<evidence type="ECO:0000256" key="4">
    <source>
        <dbReference type="ARBA" id="ARBA00022806"/>
    </source>
</evidence>
<keyword evidence="4 10" id="KW-0347">Helicase</keyword>
<feature type="compositionally biased region" description="Polar residues" evidence="11">
    <location>
        <begin position="1"/>
        <end position="16"/>
    </location>
</feature>
<gene>
    <name evidence="14" type="ORF">Q3M24_18130</name>
</gene>
<dbReference type="InterPro" id="IPR013986">
    <property type="entry name" value="DExx_box_DNA_helicase_dom_sf"/>
</dbReference>
<evidence type="ECO:0000256" key="10">
    <source>
        <dbReference type="PROSITE-ProRule" id="PRU00560"/>
    </source>
</evidence>
<dbReference type="GO" id="GO:0005524">
    <property type="term" value="F:ATP binding"/>
    <property type="evidence" value="ECO:0007669"/>
    <property type="project" value="UniProtKB-UniRule"/>
</dbReference>
<dbReference type="PROSITE" id="PS51198">
    <property type="entry name" value="UVRD_HELICASE_ATP_BIND"/>
    <property type="match status" value="1"/>
</dbReference>
<dbReference type="CDD" id="cd17932">
    <property type="entry name" value="DEXQc_UvrD"/>
    <property type="match status" value="1"/>
</dbReference>
<dbReference type="GO" id="GO:0003677">
    <property type="term" value="F:DNA binding"/>
    <property type="evidence" value="ECO:0007669"/>
    <property type="project" value="InterPro"/>
</dbReference>